<evidence type="ECO:0000256" key="1">
    <source>
        <dbReference type="SAM" id="MobiDB-lite"/>
    </source>
</evidence>
<sequence>MDAAGATSWDEFASRSILRMDQQEESIANAGRAIQALVAQVSGLTQQLQHLRNPAAPPPPPVLPVPPELPHQREPRLPTPEGYSGEPEYCRAFLTRCSMYFSLQPQMFCQEQTKVAFVLTLLSGKAALWGTAVWGNQDPCCASFLALSEEMKRVFDRAVAGREAARLLADLHQGERSVSEYSIKFRTLAAECHWNEEAQWDRFLHGLADHVQKEIYMLDLPPKLNGLIELAQRVDARLSRMGRFQQSHQFHGVEDPRTGRGDTVSPVFDLEPMQEKAVNLSNVPQQYQDLREVFSKSRTASLPPHCPYDCAIDLVPGSCSACQTSASEVAREWAFCQGGE</sequence>
<dbReference type="PANTHER" id="PTHR15503:SF36">
    <property type="entry name" value="RETROTRANSPOSON GAG-LIKE PROTEIN 5"/>
    <property type="match status" value="1"/>
</dbReference>
<dbReference type="Pfam" id="PF03732">
    <property type="entry name" value="Retrotrans_gag"/>
    <property type="match status" value="1"/>
</dbReference>
<dbReference type="AlphaFoldDB" id="A0A9J8BGA4"/>
<keyword evidence="4" id="KW-1185">Reference proteome</keyword>
<evidence type="ECO:0000259" key="2">
    <source>
        <dbReference type="Pfam" id="PF03732"/>
    </source>
</evidence>
<protein>
    <recommendedName>
        <fullName evidence="2">Retrotransposon gag domain-containing protein</fullName>
    </recommendedName>
</protein>
<dbReference type="PANTHER" id="PTHR15503">
    <property type="entry name" value="LDOC1 RELATED"/>
    <property type="match status" value="1"/>
</dbReference>
<dbReference type="Proteomes" id="UP001108240">
    <property type="component" value="Unplaced"/>
</dbReference>
<reference evidence="3" key="2">
    <citation type="submission" date="2025-09" db="UniProtKB">
        <authorList>
            <consortium name="Ensembl"/>
        </authorList>
    </citation>
    <scope>IDENTIFICATION</scope>
</reference>
<accession>A0A9J8BGA4</accession>
<dbReference type="GeneTree" id="ENSGT00950000183173"/>
<dbReference type="InterPro" id="IPR032567">
    <property type="entry name" value="RTL1-rel"/>
</dbReference>
<organism evidence="3 4">
    <name type="scientific">Cyprinus carpio carpio</name>
    <dbReference type="NCBI Taxonomy" id="630221"/>
    <lineage>
        <taxon>Eukaryota</taxon>
        <taxon>Metazoa</taxon>
        <taxon>Chordata</taxon>
        <taxon>Craniata</taxon>
        <taxon>Vertebrata</taxon>
        <taxon>Euteleostomi</taxon>
        <taxon>Actinopterygii</taxon>
        <taxon>Neopterygii</taxon>
        <taxon>Teleostei</taxon>
        <taxon>Ostariophysi</taxon>
        <taxon>Cypriniformes</taxon>
        <taxon>Cyprinidae</taxon>
        <taxon>Cyprininae</taxon>
        <taxon>Cyprinus</taxon>
    </lineage>
</organism>
<name>A0A9J8BGA4_CYPCA</name>
<feature type="compositionally biased region" description="Pro residues" evidence="1">
    <location>
        <begin position="55"/>
        <end position="69"/>
    </location>
</feature>
<proteinExistence type="predicted"/>
<reference evidence="3" key="1">
    <citation type="submission" date="2025-08" db="UniProtKB">
        <authorList>
            <consortium name="Ensembl"/>
        </authorList>
    </citation>
    <scope>IDENTIFICATION</scope>
</reference>
<evidence type="ECO:0000313" key="3">
    <source>
        <dbReference type="Ensembl" id="ENSCCRP00000153511.1"/>
    </source>
</evidence>
<evidence type="ECO:0000313" key="4">
    <source>
        <dbReference type="Proteomes" id="UP001108240"/>
    </source>
</evidence>
<dbReference type="InterPro" id="IPR005162">
    <property type="entry name" value="Retrotrans_gag_dom"/>
</dbReference>
<feature type="region of interest" description="Disordered" evidence="1">
    <location>
        <begin position="51"/>
        <end position="82"/>
    </location>
</feature>
<dbReference type="Ensembl" id="ENSCCRT00000197336.1">
    <property type="protein sequence ID" value="ENSCCRP00000153511.1"/>
    <property type="gene ID" value="ENSCCRG00000059976.1"/>
</dbReference>
<feature type="domain" description="Retrotransposon gag" evidence="2">
    <location>
        <begin position="117"/>
        <end position="208"/>
    </location>
</feature>